<evidence type="ECO:0000259" key="1">
    <source>
        <dbReference type="Pfam" id="PF03551"/>
    </source>
</evidence>
<keyword evidence="3" id="KW-0238">DNA-binding</keyword>
<dbReference type="Pfam" id="PF10400">
    <property type="entry name" value="Vir_act_alpha_C"/>
    <property type="match status" value="1"/>
</dbReference>
<evidence type="ECO:0000313" key="4">
    <source>
        <dbReference type="Proteomes" id="UP000239494"/>
    </source>
</evidence>
<keyword evidence="4" id="KW-1185">Reference proteome</keyword>
<accession>A0A2T0SX26</accession>
<dbReference type="InterPro" id="IPR018309">
    <property type="entry name" value="Tscrpt_reg_PadR_C"/>
</dbReference>
<dbReference type="PANTHER" id="PTHR43252">
    <property type="entry name" value="TRANSCRIPTIONAL REGULATOR YQJI"/>
    <property type="match status" value="1"/>
</dbReference>
<feature type="domain" description="Transcription regulator PadR N-terminal" evidence="1">
    <location>
        <begin position="17"/>
        <end position="86"/>
    </location>
</feature>
<dbReference type="Gene3D" id="1.10.10.10">
    <property type="entry name" value="Winged helix-like DNA-binding domain superfamily/Winged helix DNA-binding domain"/>
    <property type="match status" value="1"/>
</dbReference>
<sequence>MSTVKYAEVVSLKHATLGLLSFGPASGYDLLQTFGESLANVWPATQSQLYGELGKLADAGLVTVAAEGPRGRKEYSITDEGMAELRHWLGETKPAPTRRSEMLLRVFFLGLLTPEQAEAYLHDRAAAATEMRAGMLEIDKQLEPQDGDLVVYGRLALEWALRYSVMQREWADWAVEELRRARKEE</sequence>
<reference evidence="3 4" key="1">
    <citation type="submission" date="2018-03" db="EMBL/GenBank/DDBJ databases">
        <title>Genomic Encyclopedia of Archaeal and Bacterial Type Strains, Phase II (KMG-II): from individual species to whole genera.</title>
        <authorList>
            <person name="Goeker M."/>
        </authorList>
    </citation>
    <scope>NUCLEOTIDE SEQUENCE [LARGE SCALE GENOMIC DNA]</scope>
    <source>
        <strain evidence="3 4">DSM 44720</strain>
    </source>
</reference>
<proteinExistence type="predicted"/>
<comment type="caution">
    <text evidence="3">The sequence shown here is derived from an EMBL/GenBank/DDBJ whole genome shotgun (WGS) entry which is preliminary data.</text>
</comment>
<dbReference type="GO" id="GO:0003677">
    <property type="term" value="F:DNA binding"/>
    <property type="evidence" value="ECO:0007669"/>
    <property type="project" value="UniProtKB-KW"/>
</dbReference>
<dbReference type="PANTHER" id="PTHR43252:SF6">
    <property type="entry name" value="NEGATIVE TRANSCRIPTION REGULATOR PADR"/>
    <property type="match status" value="1"/>
</dbReference>
<dbReference type="EMBL" id="PVTF01000009">
    <property type="protein sequence ID" value="PRY37967.1"/>
    <property type="molecule type" value="Genomic_DNA"/>
</dbReference>
<dbReference type="InterPro" id="IPR036390">
    <property type="entry name" value="WH_DNA-bd_sf"/>
</dbReference>
<dbReference type="InterPro" id="IPR036388">
    <property type="entry name" value="WH-like_DNA-bd_sf"/>
</dbReference>
<dbReference type="Proteomes" id="UP000239494">
    <property type="component" value="Unassembled WGS sequence"/>
</dbReference>
<dbReference type="Pfam" id="PF03551">
    <property type="entry name" value="PadR"/>
    <property type="match status" value="1"/>
</dbReference>
<gene>
    <name evidence="3" type="ORF">CLV43_109187</name>
</gene>
<name>A0A2T0SX26_9PSEU</name>
<dbReference type="InterPro" id="IPR005149">
    <property type="entry name" value="Tscrpt_reg_PadR_N"/>
</dbReference>
<dbReference type="Gene3D" id="6.10.140.190">
    <property type="match status" value="1"/>
</dbReference>
<protein>
    <submittedName>
        <fullName evidence="3">DNA-binding PadR family transcriptional regulator</fullName>
    </submittedName>
</protein>
<organism evidence="3 4">
    <name type="scientific">Umezawaea tangerina</name>
    <dbReference type="NCBI Taxonomy" id="84725"/>
    <lineage>
        <taxon>Bacteria</taxon>
        <taxon>Bacillati</taxon>
        <taxon>Actinomycetota</taxon>
        <taxon>Actinomycetes</taxon>
        <taxon>Pseudonocardiales</taxon>
        <taxon>Pseudonocardiaceae</taxon>
        <taxon>Umezawaea</taxon>
    </lineage>
</organism>
<evidence type="ECO:0000259" key="2">
    <source>
        <dbReference type="Pfam" id="PF10400"/>
    </source>
</evidence>
<evidence type="ECO:0000313" key="3">
    <source>
        <dbReference type="EMBL" id="PRY37967.1"/>
    </source>
</evidence>
<dbReference type="SUPFAM" id="SSF46785">
    <property type="entry name" value="Winged helix' DNA-binding domain"/>
    <property type="match status" value="1"/>
</dbReference>
<dbReference type="AlphaFoldDB" id="A0A2T0SX26"/>
<feature type="domain" description="Transcription regulator PadR C-terminal" evidence="2">
    <location>
        <begin position="99"/>
        <end position="179"/>
    </location>
</feature>